<keyword evidence="2 8" id="KW-0378">Hydrolase</keyword>
<sequence length="359" mass="39717">MWIKLLFLVLTAVLVSRILRFVYVLGPHRTLHAHSPGPCRNIAPITSGAEGIALSKNGLAFLSSGYKTDDVTDERIRNAKGKIYTFDFNKPDDDASEMKIVGDVTLVAPHGISLWEGSKSIFIFVVNHGLSEDTVEIFKYNKTDTLTHLKTVRSPLFTSLNDVVAISDVSFYVTNDSSRRAGLLKIIELALLYPGASVVFYDGERGAKVVDRGTLFNGIAQSTDGRFVFVSHMLDQAIDIYQHEEDNSLSQIKTISLGSVPDNIFYDPVTGDLLVSCTIPFRYFQTTADYDLKGPSHLLQVKPSGGKDNPFETYRILEIFADDGNLLSSSSSAAIYKNQLLLGSVLEKAAYCRIIDWKE</sequence>
<evidence type="ECO:0000256" key="8">
    <source>
        <dbReference type="RuleBase" id="RU368025"/>
    </source>
</evidence>
<keyword evidence="6 8" id="KW-0106">Calcium</keyword>
<evidence type="ECO:0000256" key="4">
    <source>
        <dbReference type="ARBA" id="ARBA00023180"/>
    </source>
</evidence>
<keyword evidence="3 7" id="KW-1015">Disulfide bond</keyword>
<accession>A0A9Q1C735</accession>
<dbReference type="PANTHER" id="PTHR11799:SF12">
    <property type="entry name" value="PARAOXONASE-RELATED"/>
    <property type="match status" value="1"/>
</dbReference>
<dbReference type="GO" id="GO:0046872">
    <property type="term" value="F:metal ion binding"/>
    <property type="evidence" value="ECO:0007669"/>
    <property type="project" value="UniProtKB-KW"/>
</dbReference>
<dbReference type="AlphaFoldDB" id="A0A9Q1C735"/>
<feature type="disulfide bond" description="In form B" evidence="7">
    <location>
        <begin position="39"/>
        <end position="352"/>
    </location>
</feature>
<dbReference type="EMBL" id="JAIZAY010000007">
    <property type="protein sequence ID" value="KAJ8039244.1"/>
    <property type="molecule type" value="Genomic_DNA"/>
</dbReference>
<evidence type="ECO:0000313" key="10">
    <source>
        <dbReference type="Proteomes" id="UP001152320"/>
    </source>
</evidence>
<evidence type="ECO:0000256" key="5">
    <source>
        <dbReference type="PIRSR" id="PIRSR602640-1"/>
    </source>
</evidence>
<dbReference type="GO" id="GO:0004064">
    <property type="term" value="F:arylesterase activity"/>
    <property type="evidence" value="ECO:0007669"/>
    <property type="project" value="UniProtKB-UniRule"/>
</dbReference>
<dbReference type="PRINTS" id="PR01785">
    <property type="entry name" value="PARAOXONASE"/>
</dbReference>
<comment type="cofactor">
    <cofactor evidence="6 8">
        <name>Ca(2+)</name>
        <dbReference type="ChEBI" id="CHEBI:29108"/>
    </cofactor>
    <text evidence="6 8">Binds 2 calcium ions per subunit.</text>
</comment>
<feature type="binding site" evidence="6">
    <location>
        <position position="263"/>
    </location>
    <ligand>
        <name>Ca(2+)</name>
        <dbReference type="ChEBI" id="CHEBI:29108"/>
        <label>1</label>
        <note>catalytic</note>
    </ligand>
</feature>
<feature type="binding site" evidence="6">
    <location>
        <position position="112"/>
    </location>
    <ligand>
        <name>Ca(2+)</name>
        <dbReference type="ChEBI" id="CHEBI:29108"/>
        <label>1</label>
        <note>catalytic</note>
    </ligand>
</feature>
<evidence type="ECO:0000256" key="3">
    <source>
        <dbReference type="ARBA" id="ARBA00023157"/>
    </source>
</evidence>
<feature type="binding site" evidence="6">
    <location>
        <position position="161"/>
    </location>
    <ligand>
        <name>Ca(2+)</name>
        <dbReference type="ChEBI" id="CHEBI:29108"/>
        <label>1</label>
        <note>catalytic</note>
    </ligand>
</feature>
<dbReference type="Proteomes" id="UP001152320">
    <property type="component" value="Chromosome 7"/>
</dbReference>
<dbReference type="InterPro" id="IPR051288">
    <property type="entry name" value="Serum_paraoxonase/arylesterase"/>
</dbReference>
<evidence type="ECO:0000313" key="9">
    <source>
        <dbReference type="EMBL" id="KAJ8039244.1"/>
    </source>
</evidence>
<comment type="caution">
    <text evidence="9">The sequence shown here is derived from an EMBL/GenBank/DDBJ whole genome shotgun (WGS) entry which is preliminary data.</text>
</comment>
<keyword evidence="10" id="KW-1185">Reference proteome</keyword>
<evidence type="ECO:0000256" key="1">
    <source>
        <dbReference type="ARBA" id="ARBA00008595"/>
    </source>
</evidence>
<dbReference type="Gene3D" id="2.120.10.30">
    <property type="entry name" value="TolB, C-terminal domain"/>
    <property type="match status" value="1"/>
</dbReference>
<feature type="active site" description="Proton acceptor" evidence="5">
    <location>
        <position position="110"/>
    </location>
</feature>
<keyword evidence="4 8" id="KW-0325">Glycoprotein</keyword>
<feature type="binding site" evidence="6">
    <location>
        <position position="162"/>
    </location>
    <ligand>
        <name>Ca(2+)</name>
        <dbReference type="ChEBI" id="CHEBI:29108"/>
        <label>1</label>
        <note>catalytic</note>
    </ligand>
</feature>
<feature type="binding site" evidence="6">
    <location>
        <position position="262"/>
    </location>
    <ligand>
        <name>Ca(2+)</name>
        <dbReference type="ChEBI" id="CHEBI:29108"/>
        <label>1</label>
        <note>catalytic</note>
    </ligand>
</feature>
<dbReference type="SUPFAM" id="SSF63829">
    <property type="entry name" value="Calcium-dependent phosphotriesterase"/>
    <property type="match status" value="1"/>
</dbReference>
<evidence type="ECO:0000256" key="7">
    <source>
        <dbReference type="PIRSR" id="PIRSR602640-3"/>
    </source>
</evidence>
<feature type="binding site" evidence="6">
    <location>
        <position position="50"/>
    </location>
    <ligand>
        <name>Ca(2+)</name>
        <dbReference type="ChEBI" id="CHEBI:29108"/>
        <label>1</label>
        <note>catalytic</note>
    </ligand>
</feature>
<dbReference type="Pfam" id="PF01731">
    <property type="entry name" value="Arylesterase"/>
    <property type="match status" value="1"/>
</dbReference>
<dbReference type="InterPro" id="IPR011042">
    <property type="entry name" value="6-blade_b-propeller_TolB-like"/>
</dbReference>
<organism evidence="9 10">
    <name type="scientific">Holothuria leucospilota</name>
    <name type="common">Black long sea cucumber</name>
    <name type="synonym">Mertensiothuria leucospilota</name>
    <dbReference type="NCBI Taxonomy" id="206669"/>
    <lineage>
        <taxon>Eukaryota</taxon>
        <taxon>Metazoa</taxon>
        <taxon>Echinodermata</taxon>
        <taxon>Eleutherozoa</taxon>
        <taxon>Echinozoa</taxon>
        <taxon>Holothuroidea</taxon>
        <taxon>Aspidochirotacea</taxon>
        <taxon>Aspidochirotida</taxon>
        <taxon>Holothuriidae</taxon>
        <taxon>Holothuria</taxon>
    </lineage>
</organism>
<comment type="similarity">
    <text evidence="1 8">Belongs to the paraoxonase family.</text>
</comment>
<dbReference type="PANTHER" id="PTHR11799">
    <property type="entry name" value="PARAOXONASE"/>
    <property type="match status" value="1"/>
</dbReference>
<evidence type="ECO:0000256" key="2">
    <source>
        <dbReference type="ARBA" id="ARBA00022801"/>
    </source>
</evidence>
<protein>
    <recommendedName>
        <fullName evidence="8">Paraoxonase</fullName>
        <ecNumber evidence="8">3.1.1.2</ecNumber>
    </recommendedName>
</protein>
<name>A0A9Q1C735_HOLLE</name>
<comment type="catalytic activity">
    <reaction evidence="8">
        <text>a phenyl acetate + H2O = a phenol + acetate + H(+)</text>
        <dbReference type="Rhea" id="RHEA:17309"/>
        <dbReference type="ChEBI" id="CHEBI:15377"/>
        <dbReference type="ChEBI" id="CHEBI:15378"/>
        <dbReference type="ChEBI" id="CHEBI:30089"/>
        <dbReference type="ChEBI" id="CHEBI:33853"/>
        <dbReference type="ChEBI" id="CHEBI:140310"/>
        <dbReference type="EC" id="3.1.1.2"/>
    </reaction>
</comment>
<proteinExistence type="inferred from homology"/>
<dbReference type="EC" id="3.1.1.2" evidence="8"/>
<dbReference type="OrthoDB" id="423498at2759"/>
<gene>
    <name evidence="9" type="ORF">HOLleu_16897</name>
</gene>
<evidence type="ECO:0000256" key="6">
    <source>
        <dbReference type="PIRSR" id="PIRSR602640-2"/>
    </source>
</evidence>
<reference evidence="9" key="1">
    <citation type="submission" date="2021-10" db="EMBL/GenBank/DDBJ databases">
        <title>Tropical sea cucumber genome reveals ecological adaptation and Cuvierian tubules defense mechanism.</title>
        <authorList>
            <person name="Chen T."/>
        </authorList>
    </citation>
    <scope>NUCLEOTIDE SEQUENCE</scope>
    <source>
        <strain evidence="9">Nanhai2018</strain>
        <tissue evidence="9">Muscle</tissue>
    </source>
</reference>
<feature type="binding site" evidence="6">
    <location>
        <position position="217"/>
    </location>
    <ligand>
        <name>Ca(2+)</name>
        <dbReference type="ChEBI" id="CHEBI:29108"/>
        <label>1</label>
        <note>catalytic</note>
    </ligand>
</feature>
<dbReference type="InterPro" id="IPR002640">
    <property type="entry name" value="Arylesterase"/>
</dbReference>
<keyword evidence="6 8" id="KW-0479">Metal-binding</keyword>